<proteinExistence type="predicted"/>
<accession>A0A5S5CF53</accession>
<gene>
    <name evidence="2" type="ORF">BD809_101292</name>
</gene>
<evidence type="ECO:0000256" key="1">
    <source>
        <dbReference type="SAM" id="Phobius"/>
    </source>
</evidence>
<dbReference type="EMBL" id="VNHU01000001">
    <property type="protein sequence ID" value="TYP77142.1"/>
    <property type="molecule type" value="Genomic_DNA"/>
</dbReference>
<sequence>MKTEYINLKKAILNNNCPECFATESLALSFDQKRITTPLIVHTKKEVIESMQCLKCNTEIFPGRYTDDIDRVYQYHKKTVQPKSASIKLRILAIVILFLIVLVSIALYVFIAKPAVLAGV</sequence>
<keyword evidence="1" id="KW-1133">Transmembrane helix</keyword>
<dbReference type="OrthoDB" id="1139350at2"/>
<keyword evidence="1" id="KW-0812">Transmembrane</keyword>
<organism evidence="2 3">
    <name type="scientific">Aquimarina intermedia</name>
    <dbReference type="NCBI Taxonomy" id="350814"/>
    <lineage>
        <taxon>Bacteria</taxon>
        <taxon>Pseudomonadati</taxon>
        <taxon>Bacteroidota</taxon>
        <taxon>Flavobacteriia</taxon>
        <taxon>Flavobacteriales</taxon>
        <taxon>Flavobacteriaceae</taxon>
        <taxon>Aquimarina</taxon>
    </lineage>
</organism>
<reference evidence="2 3" key="1">
    <citation type="submission" date="2019-07" db="EMBL/GenBank/DDBJ databases">
        <title>Genomic Encyclopedia of Archaeal and Bacterial Type Strains, Phase II (KMG-II): from individual species to whole genera.</title>
        <authorList>
            <person name="Goeker M."/>
        </authorList>
    </citation>
    <scope>NUCLEOTIDE SEQUENCE [LARGE SCALE GENOMIC DNA]</scope>
    <source>
        <strain evidence="2 3">DSM 17527</strain>
    </source>
</reference>
<dbReference type="Proteomes" id="UP000324376">
    <property type="component" value="Unassembled WGS sequence"/>
</dbReference>
<protein>
    <submittedName>
        <fullName evidence="2">Uncharacterized protein</fullName>
    </submittedName>
</protein>
<keyword evidence="3" id="KW-1185">Reference proteome</keyword>
<feature type="transmembrane region" description="Helical" evidence="1">
    <location>
        <begin position="91"/>
        <end position="111"/>
    </location>
</feature>
<name>A0A5S5CF53_9FLAO</name>
<keyword evidence="1" id="KW-0472">Membrane</keyword>
<evidence type="ECO:0000313" key="3">
    <source>
        <dbReference type="Proteomes" id="UP000324376"/>
    </source>
</evidence>
<dbReference type="AlphaFoldDB" id="A0A5S5CF53"/>
<evidence type="ECO:0000313" key="2">
    <source>
        <dbReference type="EMBL" id="TYP77142.1"/>
    </source>
</evidence>
<dbReference type="RefSeq" id="WP_148781163.1">
    <property type="nucleotide sequence ID" value="NZ_VNHU01000001.1"/>
</dbReference>
<comment type="caution">
    <text evidence="2">The sequence shown here is derived from an EMBL/GenBank/DDBJ whole genome shotgun (WGS) entry which is preliminary data.</text>
</comment>